<name>A0ABR3D375_NEUIN</name>
<comment type="caution">
    <text evidence="2">The sequence shown here is derived from an EMBL/GenBank/DDBJ whole genome shotgun (WGS) entry which is preliminary data.</text>
</comment>
<keyword evidence="3" id="KW-1185">Reference proteome</keyword>
<organism evidence="2 3">
    <name type="scientific">Neurospora intermedia</name>
    <dbReference type="NCBI Taxonomy" id="5142"/>
    <lineage>
        <taxon>Eukaryota</taxon>
        <taxon>Fungi</taxon>
        <taxon>Dikarya</taxon>
        <taxon>Ascomycota</taxon>
        <taxon>Pezizomycotina</taxon>
        <taxon>Sordariomycetes</taxon>
        <taxon>Sordariomycetidae</taxon>
        <taxon>Sordariales</taxon>
        <taxon>Sordariaceae</taxon>
        <taxon>Neurospora</taxon>
    </lineage>
</organism>
<keyword evidence="1" id="KW-1133">Transmembrane helix</keyword>
<reference evidence="2 3" key="1">
    <citation type="submission" date="2023-09" db="EMBL/GenBank/DDBJ databases">
        <title>Multi-omics analysis of a traditional fermented food reveals byproduct-associated fungal strains for waste-to-food upcycling.</title>
        <authorList>
            <consortium name="Lawrence Berkeley National Laboratory"/>
            <person name="Rekdal V.M."/>
            <person name="Villalobos-Escobedo J.M."/>
            <person name="Rodriguez-Valeron N."/>
            <person name="Garcia M.O."/>
            <person name="Vasquez D.P."/>
            <person name="Damayanti I."/>
            <person name="Sorensen P.M."/>
            <person name="Baidoo E.E."/>
            <person name="De Carvalho A.C."/>
            <person name="Riley R."/>
            <person name="Lipzen A."/>
            <person name="He G."/>
            <person name="Yan M."/>
            <person name="Haridas S."/>
            <person name="Daum C."/>
            <person name="Yoshinaga Y."/>
            <person name="Ng V."/>
            <person name="Grigoriev I.V."/>
            <person name="Munk R."/>
            <person name="Nuraida L."/>
            <person name="Wijaya C.H."/>
            <person name="Morales P.-C."/>
            <person name="Keasling J.D."/>
        </authorList>
    </citation>
    <scope>NUCLEOTIDE SEQUENCE [LARGE SCALE GENOMIC DNA]</scope>
    <source>
        <strain evidence="2 3">FGSC 2613</strain>
    </source>
</reference>
<sequence>MFFNAQRCIHLCMPCIPSHTKYPTIEMRPQQRAYVVALVVETHADPIPKYNILLMSFELLAPSSSSSSLILRGLCLVFFCPAMLLLWCISLLRLRSGTCTSISISGFNSMIPCAKTGSRS</sequence>
<keyword evidence="1" id="KW-0472">Membrane</keyword>
<feature type="transmembrane region" description="Helical" evidence="1">
    <location>
        <begin position="69"/>
        <end position="92"/>
    </location>
</feature>
<evidence type="ECO:0000256" key="1">
    <source>
        <dbReference type="SAM" id="Phobius"/>
    </source>
</evidence>
<protein>
    <submittedName>
        <fullName evidence="2">Uncharacterized protein</fullName>
    </submittedName>
</protein>
<accession>A0ABR3D375</accession>
<keyword evidence="1" id="KW-0812">Transmembrane</keyword>
<proteinExistence type="predicted"/>
<evidence type="ECO:0000313" key="3">
    <source>
        <dbReference type="Proteomes" id="UP001451303"/>
    </source>
</evidence>
<dbReference type="EMBL" id="JAVLET010000010">
    <property type="protein sequence ID" value="KAL0467135.1"/>
    <property type="molecule type" value="Genomic_DNA"/>
</dbReference>
<evidence type="ECO:0000313" key="2">
    <source>
        <dbReference type="EMBL" id="KAL0467135.1"/>
    </source>
</evidence>
<gene>
    <name evidence="2" type="ORF">QR685DRAFT_574586</name>
</gene>
<dbReference type="Proteomes" id="UP001451303">
    <property type="component" value="Unassembled WGS sequence"/>
</dbReference>